<dbReference type="Gene3D" id="3.40.50.300">
    <property type="entry name" value="P-loop containing nucleotide triphosphate hydrolases"/>
    <property type="match status" value="1"/>
</dbReference>
<feature type="repeat" description="ANK" evidence="3">
    <location>
        <begin position="1319"/>
        <end position="1351"/>
    </location>
</feature>
<dbReference type="InterPro" id="IPR002110">
    <property type="entry name" value="Ankyrin_rpt"/>
</dbReference>
<evidence type="ECO:0000256" key="2">
    <source>
        <dbReference type="ARBA" id="ARBA00023043"/>
    </source>
</evidence>
<dbReference type="InterPro" id="IPR036770">
    <property type="entry name" value="Ankyrin_rpt-contain_sf"/>
</dbReference>
<dbReference type="PANTHER" id="PTHR24198">
    <property type="entry name" value="ANKYRIN REPEAT AND PROTEIN KINASE DOMAIN-CONTAINING PROTEIN"/>
    <property type="match status" value="1"/>
</dbReference>
<evidence type="ECO:0000256" key="1">
    <source>
        <dbReference type="ARBA" id="ARBA00022737"/>
    </source>
</evidence>
<feature type="repeat" description="ANK" evidence="3">
    <location>
        <begin position="1117"/>
        <end position="1140"/>
    </location>
</feature>
<evidence type="ECO:0000256" key="3">
    <source>
        <dbReference type="PROSITE-ProRule" id="PRU00023"/>
    </source>
</evidence>
<dbReference type="InterPro" id="IPR054471">
    <property type="entry name" value="GPIID_WHD"/>
</dbReference>
<feature type="repeat" description="ANK" evidence="3">
    <location>
        <begin position="876"/>
        <end position="898"/>
    </location>
</feature>
<accession>A0A9W9LI30</accession>
<keyword evidence="1" id="KW-0677">Repeat</keyword>
<gene>
    <name evidence="6" type="ORF">N7492_009263</name>
</gene>
<organism evidence="6 7">
    <name type="scientific">Penicillium capsulatum</name>
    <dbReference type="NCBI Taxonomy" id="69766"/>
    <lineage>
        <taxon>Eukaryota</taxon>
        <taxon>Fungi</taxon>
        <taxon>Dikarya</taxon>
        <taxon>Ascomycota</taxon>
        <taxon>Pezizomycotina</taxon>
        <taxon>Eurotiomycetes</taxon>
        <taxon>Eurotiomycetidae</taxon>
        <taxon>Eurotiales</taxon>
        <taxon>Aspergillaceae</taxon>
        <taxon>Penicillium</taxon>
    </lineage>
</organism>
<evidence type="ECO:0000259" key="5">
    <source>
        <dbReference type="Pfam" id="PF24883"/>
    </source>
</evidence>
<dbReference type="InterPro" id="IPR056884">
    <property type="entry name" value="NPHP3-like_N"/>
</dbReference>
<dbReference type="Gene3D" id="1.25.40.20">
    <property type="entry name" value="Ankyrin repeat-containing domain"/>
    <property type="match status" value="5"/>
</dbReference>
<feature type="domain" description="GPI inositol-deacylase winged helix" evidence="4">
    <location>
        <begin position="621"/>
        <end position="696"/>
    </location>
</feature>
<feature type="repeat" description="ANK" evidence="3">
    <location>
        <begin position="1421"/>
        <end position="1453"/>
    </location>
</feature>
<reference evidence="6" key="1">
    <citation type="submission" date="2022-11" db="EMBL/GenBank/DDBJ databases">
        <authorList>
            <person name="Petersen C."/>
        </authorList>
    </citation>
    <scope>NUCLEOTIDE SEQUENCE</scope>
    <source>
        <strain evidence="6">IBT 21917</strain>
    </source>
</reference>
<protein>
    <submittedName>
        <fullName evidence="6">NACHT nucleoside triphosphatase</fullName>
    </submittedName>
</protein>
<sequence length="1495" mass="166222">MEVCLVHDRRGISIAIIDGAKRDDTHRRLRHPTSPCPPAEVLLAFPHQAGERTSLEVELGFHAGQSTLAMALAVAKAAHLKAEVRLGQAISEFVADLSDEQKARFNIRRSQALLSPPTIQDVRSLTAEIDRVHGGRCLGPRLIKVVEAVQKFAALGDILVGGSQNIIACGVWSMMLITNDDHCVNQLMTNFCSHLERLSILFMNVGRSAPRIERIALLYSRSGELQSHVYEYFIVVVGLCHEMLKFTKKSAIMKFGAALSDSRLEKYKSDLDSLGNAIEDEARALMHKRSEEEGKANSHFRSMSAKFFKSASQQHVAQARQRVLDFCSRHDYMVAWKQARKTGNTHLFRDCPDYNAWKASLKPSTLVYTGKLGSGKSVMLANMVDDLHLFASGTNITVAFFFVRHDVSESLETQTIIGSIVQQLLSPFLDLTMADQVLATTSRMEPFERMVQLLKAVLKSEHKAFVVIDGLDELKTYQREKLLRDLHLLQRSFDLSLCFSFRQEPVAPLNTGLRESFENANITCIPDNALEIKKYIIEELDRRLESRQLKVGDFLLPLEIRDALVKGSQGMFLWTALQIDSLCMMDTDEEIRNALDNLPKDLSETFSRILQRSNKPGSPYQKWILELIVVARRQLTTEELKEALGVTPGDPNWNSSRLLNDIYSTLSCCGSLVIIDEEESTLRLVHHSAKKFLVGELDNPASVVVDVIAAHKRMSGIIITYLYQHEFGKQVATNVVPEIDAGPALTGIIRSTRHSMDDISNLALKLLRIESPREHNIIGKTLARTWLPTQNTGTQALFRGYAMECWHCHLAWSLPLPSEIQHLFQKLCERKIPSSLGAPEDVQPLFAGALMTGAIELVRYLIETCNVDVNCRLDSEESTPLHFAVKFGRIELMQVLLESRNIDVRLSNIRWETPMHLAADTGQSSLIMPFINAGKVDDRPTVLSPIMYQAATDGDISLVGSLIDYSKKNATHGTTVWTAIEGAVLGNQAAVVLFLASHQDTPDYKVGTLEENPLHKAIRHGSLQITEFLLQSGKVDHRAADSEEWTPLFLAACYEHEKIFKLLFDMESLNESHKAVMEQDIRGLTPLHMAAIYGSKAVIELAIVTYPGLNLNHLDWKGNTILHLAVKYSKKDVVELLVSNATVDIDIPDYEEGTPLKTAIAARDSAILGAILKFYPISSDCESLERKTPGDPSVAGRDTTGEKGHLEKWEVFIHARDSQHQTLLHMTAKGGHIEATELLLQLGVDPLKLDLGQYTPLHYAAEIGNKPIVKILLQSVPGSHMPYHHKSGAFHLAIASGRIDVVQAFLADRPSLAHFPNQGGEFPLHTATMKGQLLVMKLLLEIPTSVHAIDNNRQTPLHHAALNGDDEAAALLLSYGADPSAQAIHDSTPLHYAARKDAVAAAKALLQHDKRKKLVNLQDDRGRTALHIAAIEGQGEIVRLLNVWSADMRIRDDIGCTALEHALRNDHQMIARFLSYSSELYTADLLSPPDDLSAA</sequence>
<evidence type="ECO:0000313" key="6">
    <source>
        <dbReference type="EMBL" id="KAJ5156460.1"/>
    </source>
</evidence>
<dbReference type="Pfam" id="PF22939">
    <property type="entry name" value="WHD_GPIID"/>
    <property type="match status" value="1"/>
</dbReference>
<dbReference type="PROSITE" id="PS50297">
    <property type="entry name" value="ANK_REP_REGION"/>
    <property type="match status" value="8"/>
</dbReference>
<dbReference type="SMART" id="SM00248">
    <property type="entry name" value="ANK"/>
    <property type="match status" value="16"/>
</dbReference>
<evidence type="ECO:0000259" key="4">
    <source>
        <dbReference type="Pfam" id="PF22939"/>
    </source>
</evidence>
<feature type="domain" description="Nephrocystin 3-like N-terminal" evidence="5">
    <location>
        <begin position="348"/>
        <end position="490"/>
    </location>
</feature>
<comment type="caution">
    <text evidence="6">The sequence shown here is derived from an EMBL/GenBank/DDBJ whole genome shotgun (WGS) entry which is preliminary data.</text>
</comment>
<dbReference type="Pfam" id="PF12796">
    <property type="entry name" value="Ank_2"/>
    <property type="match status" value="6"/>
</dbReference>
<dbReference type="Pfam" id="PF24883">
    <property type="entry name" value="NPHP3_N"/>
    <property type="match status" value="1"/>
</dbReference>
<dbReference type="EMBL" id="JAPQKO010000006">
    <property type="protein sequence ID" value="KAJ5156460.1"/>
    <property type="molecule type" value="Genomic_DNA"/>
</dbReference>
<dbReference type="Proteomes" id="UP001146351">
    <property type="component" value="Unassembled WGS sequence"/>
</dbReference>
<name>A0A9W9LI30_9EURO</name>
<feature type="repeat" description="ANK" evidence="3">
    <location>
        <begin position="1252"/>
        <end position="1274"/>
    </location>
</feature>
<keyword evidence="2 3" id="KW-0040">ANK repeat</keyword>
<reference evidence="6" key="2">
    <citation type="journal article" date="2023" name="IMA Fungus">
        <title>Comparative genomic study of the Penicillium genus elucidates a diverse pangenome and 15 lateral gene transfer events.</title>
        <authorList>
            <person name="Petersen C."/>
            <person name="Sorensen T."/>
            <person name="Nielsen M.R."/>
            <person name="Sondergaard T.E."/>
            <person name="Sorensen J.L."/>
            <person name="Fitzpatrick D.A."/>
            <person name="Frisvad J.C."/>
            <person name="Nielsen K.L."/>
        </authorList>
    </citation>
    <scope>NUCLEOTIDE SEQUENCE</scope>
    <source>
        <strain evidence="6">IBT 21917</strain>
    </source>
</reference>
<keyword evidence="7" id="KW-1185">Reference proteome</keyword>
<dbReference type="PANTHER" id="PTHR24198:SF165">
    <property type="entry name" value="ANKYRIN REPEAT-CONTAINING PROTEIN-RELATED"/>
    <property type="match status" value="1"/>
</dbReference>
<dbReference type="PROSITE" id="PS50088">
    <property type="entry name" value="ANK_REPEAT"/>
    <property type="match status" value="8"/>
</dbReference>
<feature type="repeat" description="ANK" evidence="3">
    <location>
        <begin position="1009"/>
        <end position="1033"/>
    </location>
</feature>
<dbReference type="OrthoDB" id="7464126at2759"/>
<dbReference type="InterPro" id="IPR027417">
    <property type="entry name" value="P-loop_NTPase"/>
</dbReference>
<feature type="repeat" description="ANK" evidence="3">
    <location>
        <begin position="1352"/>
        <end position="1384"/>
    </location>
</feature>
<proteinExistence type="predicted"/>
<evidence type="ECO:0000313" key="7">
    <source>
        <dbReference type="Proteomes" id="UP001146351"/>
    </source>
</evidence>
<dbReference type="SUPFAM" id="SSF48403">
    <property type="entry name" value="Ankyrin repeat"/>
    <property type="match status" value="3"/>
</dbReference>
<dbReference type="PRINTS" id="PR01415">
    <property type="entry name" value="ANKYRIN"/>
</dbReference>
<feature type="repeat" description="ANK" evidence="3">
    <location>
        <begin position="1219"/>
        <end position="1251"/>
    </location>
</feature>
<dbReference type="SUPFAM" id="SSF52540">
    <property type="entry name" value="P-loop containing nucleoside triphosphate hydrolases"/>
    <property type="match status" value="1"/>
</dbReference>